<evidence type="ECO:0000313" key="2">
    <source>
        <dbReference type="Proteomes" id="UP000008549"/>
    </source>
</evidence>
<reference evidence="1 2" key="2">
    <citation type="journal article" date="2011" name="PLoS Genet.">
        <title>Caenorhabditis briggsae recombinant inbred line genotypes reveal inter-strain incompatibility and the evolution of recombination.</title>
        <authorList>
            <person name="Ross J.A."/>
            <person name="Koboldt D.C."/>
            <person name="Staisch J.E."/>
            <person name="Chamberlin H.M."/>
            <person name="Gupta B.P."/>
            <person name="Miller R.D."/>
            <person name="Baird S.E."/>
            <person name="Haag E.S."/>
        </authorList>
    </citation>
    <scope>NUCLEOTIDE SEQUENCE [LARGE SCALE GENOMIC DNA]</scope>
    <source>
        <strain evidence="1 2">AF16</strain>
    </source>
</reference>
<proteinExistence type="predicted"/>
<dbReference type="HOGENOM" id="CLU_1612278_0_0_1"/>
<accession>A8XEL1</accession>
<dbReference type="EMBL" id="HE601540">
    <property type="protein sequence ID" value="CAP30979.2"/>
    <property type="molecule type" value="Genomic_DNA"/>
</dbReference>
<organism evidence="1 2">
    <name type="scientific">Caenorhabditis briggsae</name>
    <dbReference type="NCBI Taxonomy" id="6238"/>
    <lineage>
        <taxon>Eukaryota</taxon>
        <taxon>Metazoa</taxon>
        <taxon>Ecdysozoa</taxon>
        <taxon>Nematoda</taxon>
        <taxon>Chromadorea</taxon>
        <taxon>Rhabditida</taxon>
        <taxon>Rhabditina</taxon>
        <taxon>Rhabditomorpha</taxon>
        <taxon>Rhabditoidea</taxon>
        <taxon>Rhabditidae</taxon>
        <taxon>Peloderinae</taxon>
        <taxon>Caenorhabditis</taxon>
    </lineage>
</organism>
<dbReference type="InParanoid" id="A8XEL1"/>
<protein>
    <submittedName>
        <fullName evidence="1">Protein CBG11917</fullName>
    </submittedName>
</protein>
<gene>
    <name evidence="3" type="primary">kbrl-1</name>
    <name evidence="1 3" type="ORF">CBG11917</name>
    <name evidence="1" type="ORF">CBG_11917</name>
</gene>
<dbReference type="AlphaFoldDB" id="A8XEL1"/>
<evidence type="ECO:0000313" key="3">
    <source>
        <dbReference type="WormBase" id="CBG11917"/>
    </source>
</evidence>
<sequence>MNFKSRPEKYRRPPIQKIDESEEISALNLELNWLKIRREMSVDEENEKDYLNHTRIVRPNATGAPDSDLDRPLFGERKSTWYTDSIRTTRSDSIKPTASRSRRMGGRAMRVIVVGGKKVGKTAILRQVACVEDITNKTAPTLSGSSLNKGYSELNNYGFDPQHKI</sequence>
<name>A8XEL1_CAEBR</name>
<dbReference type="STRING" id="6238.A8XEL1"/>
<evidence type="ECO:0000313" key="1">
    <source>
        <dbReference type="EMBL" id="CAP30979.2"/>
    </source>
</evidence>
<dbReference type="eggNOG" id="KOG3883">
    <property type="taxonomic scope" value="Eukaryota"/>
</dbReference>
<dbReference type="Proteomes" id="UP000008549">
    <property type="component" value="Unassembled WGS sequence"/>
</dbReference>
<keyword evidence="2" id="KW-1185">Reference proteome</keyword>
<dbReference type="WormBase" id="CBG11917">
    <property type="protein sequence ID" value="CBP42513"/>
    <property type="gene ID" value="WBGene00032947"/>
    <property type="gene designation" value="Cbr-kbrl-1"/>
</dbReference>
<reference evidence="1 2" key="1">
    <citation type="journal article" date="2003" name="PLoS Biol.">
        <title>The genome sequence of Caenorhabditis briggsae: a platform for comparative genomics.</title>
        <authorList>
            <person name="Stein L.D."/>
            <person name="Bao Z."/>
            <person name="Blasiar D."/>
            <person name="Blumenthal T."/>
            <person name="Brent M.R."/>
            <person name="Chen N."/>
            <person name="Chinwalla A."/>
            <person name="Clarke L."/>
            <person name="Clee C."/>
            <person name="Coghlan A."/>
            <person name="Coulson A."/>
            <person name="D'Eustachio P."/>
            <person name="Fitch D.H."/>
            <person name="Fulton L.A."/>
            <person name="Fulton R.E."/>
            <person name="Griffiths-Jones S."/>
            <person name="Harris T.W."/>
            <person name="Hillier L.W."/>
            <person name="Kamath R."/>
            <person name="Kuwabara P.E."/>
            <person name="Mardis E.R."/>
            <person name="Marra M.A."/>
            <person name="Miner T.L."/>
            <person name="Minx P."/>
            <person name="Mullikin J.C."/>
            <person name="Plumb R.W."/>
            <person name="Rogers J."/>
            <person name="Schein J.E."/>
            <person name="Sohrmann M."/>
            <person name="Spieth J."/>
            <person name="Stajich J.E."/>
            <person name="Wei C."/>
            <person name="Willey D."/>
            <person name="Wilson R.K."/>
            <person name="Durbin R."/>
            <person name="Waterston R.H."/>
        </authorList>
    </citation>
    <scope>NUCLEOTIDE SEQUENCE [LARGE SCALE GENOMIC DNA]</scope>
    <source>
        <strain evidence="1 2">AF16</strain>
    </source>
</reference>